<comment type="caution">
    <text evidence="2">The sequence shown here is derived from an EMBL/GenBank/DDBJ whole genome shotgun (WGS) entry which is preliminary data.</text>
</comment>
<dbReference type="PANTHER" id="PTHR21666:SF285">
    <property type="entry name" value="M23 FAMILY METALLOPEPTIDASE"/>
    <property type="match status" value="1"/>
</dbReference>
<dbReference type="InterPro" id="IPR050570">
    <property type="entry name" value="Cell_wall_metabolism_enzyme"/>
</dbReference>
<dbReference type="InterPro" id="IPR016047">
    <property type="entry name" value="M23ase_b-sheet_dom"/>
</dbReference>
<sequence>MIPTLFLTGLLSLTPLEPEGFPEKLVESAAGHFKPGGMVALQLKPGVSVKVDDRPVTTDKGLAVFGYGRDAGKETTLKFSMDGQDYAVIRPLEKRDYNIQYVEGVAQKYVSPPETVLKRIRLEGQQKKQARRESASKALFGKKFYWPLKGRITGVYGSQRYFNGEARRPHYGLDIAAPAGTPVMAMTSGTVTLAEQSMYYEGGLVFIDHGMGLLSAYLHLSQINVKSGDKVDAQQIIGRVGSAGRSTGPHLDWRVYWRDRRLDPALLVSSED</sequence>
<dbReference type="PANTHER" id="PTHR21666">
    <property type="entry name" value="PEPTIDASE-RELATED"/>
    <property type="match status" value="1"/>
</dbReference>
<dbReference type="Proteomes" id="UP000252132">
    <property type="component" value="Unassembled WGS sequence"/>
</dbReference>
<dbReference type="SUPFAM" id="SSF51261">
    <property type="entry name" value="Duplicated hybrid motif"/>
    <property type="match status" value="1"/>
</dbReference>
<dbReference type="InterPro" id="IPR011055">
    <property type="entry name" value="Dup_hybrid_motif"/>
</dbReference>
<gene>
    <name evidence="2" type="ORF">DBW69_02365</name>
</gene>
<dbReference type="CDD" id="cd12797">
    <property type="entry name" value="M23_peptidase"/>
    <property type="match status" value="1"/>
</dbReference>
<feature type="domain" description="M23ase beta-sheet core" evidence="1">
    <location>
        <begin position="169"/>
        <end position="264"/>
    </location>
</feature>
<reference evidence="2 3" key="1">
    <citation type="journal article" date="2018" name="Microbiome">
        <title>Fine metagenomic profile of the Mediterranean stratified and mixed water columns revealed by assembly and recruitment.</title>
        <authorList>
            <person name="Haro-Moreno J.M."/>
            <person name="Lopez-Perez M."/>
            <person name="De La Torre J.R."/>
            <person name="Picazo A."/>
            <person name="Camacho A."/>
            <person name="Rodriguez-Valera F."/>
        </authorList>
    </citation>
    <scope>NUCLEOTIDE SEQUENCE [LARGE SCALE GENOMIC DNA]</scope>
    <source>
        <strain evidence="2">MED-G55</strain>
    </source>
</reference>
<protein>
    <submittedName>
        <fullName evidence="2">M23 family peptidase</fullName>
    </submittedName>
</protein>
<evidence type="ECO:0000259" key="1">
    <source>
        <dbReference type="Pfam" id="PF01551"/>
    </source>
</evidence>
<dbReference type="AlphaFoldDB" id="A0A368E2L3"/>
<dbReference type="FunFam" id="2.70.70.10:FF:000019">
    <property type="entry name" value="M23 family peptidase"/>
    <property type="match status" value="1"/>
</dbReference>
<dbReference type="Gene3D" id="2.70.70.10">
    <property type="entry name" value="Glucose Permease (Domain IIA)"/>
    <property type="match status" value="1"/>
</dbReference>
<dbReference type="GO" id="GO:0004222">
    <property type="term" value="F:metalloendopeptidase activity"/>
    <property type="evidence" value="ECO:0007669"/>
    <property type="project" value="TreeGrafter"/>
</dbReference>
<organism evidence="2 3">
    <name type="scientific">PS1 clade bacterium</name>
    <dbReference type="NCBI Taxonomy" id="2175152"/>
    <lineage>
        <taxon>Bacteria</taxon>
        <taxon>Pseudomonadati</taxon>
        <taxon>Pseudomonadota</taxon>
        <taxon>Alphaproteobacteria</taxon>
        <taxon>PS1 clade</taxon>
    </lineage>
</organism>
<name>A0A368E2L3_9PROT</name>
<evidence type="ECO:0000313" key="2">
    <source>
        <dbReference type="EMBL" id="RCL77783.1"/>
    </source>
</evidence>
<evidence type="ECO:0000313" key="3">
    <source>
        <dbReference type="Proteomes" id="UP000252132"/>
    </source>
</evidence>
<accession>A0A368E2L3</accession>
<dbReference type="EMBL" id="QOQF01000005">
    <property type="protein sequence ID" value="RCL77783.1"/>
    <property type="molecule type" value="Genomic_DNA"/>
</dbReference>
<proteinExistence type="predicted"/>
<dbReference type="Pfam" id="PF01551">
    <property type="entry name" value="Peptidase_M23"/>
    <property type="match status" value="1"/>
</dbReference>